<dbReference type="AlphaFoldDB" id="A0AAP4TXH1"/>
<evidence type="ECO:0000313" key="11">
    <source>
        <dbReference type="Proteomes" id="UP001170481"/>
    </source>
</evidence>
<keyword evidence="3" id="KW-0813">Transport</keyword>
<comment type="subcellular location">
    <subcellularLocation>
        <location evidence="1">Cell membrane</location>
        <topology evidence="1">Multi-pass membrane protein</topology>
    </subcellularLocation>
</comment>
<evidence type="ECO:0000256" key="4">
    <source>
        <dbReference type="ARBA" id="ARBA00022475"/>
    </source>
</evidence>
<feature type="transmembrane region" description="Helical" evidence="9">
    <location>
        <begin position="42"/>
        <end position="60"/>
    </location>
</feature>
<keyword evidence="7 9" id="KW-0472">Membrane</keyword>
<protein>
    <submittedName>
        <fullName evidence="10">AzlC family ABC transporter permease</fullName>
    </submittedName>
</protein>
<evidence type="ECO:0000256" key="9">
    <source>
        <dbReference type="SAM" id="Phobius"/>
    </source>
</evidence>
<organism evidence="10 11">
    <name type="scientific">Cobetia amphilecti</name>
    <dbReference type="NCBI Taxonomy" id="1055104"/>
    <lineage>
        <taxon>Bacteria</taxon>
        <taxon>Pseudomonadati</taxon>
        <taxon>Pseudomonadota</taxon>
        <taxon>Gammaproteobacteria</taxon>
        <taxon>Oceanospirillales</taxon>
        <taxon>Halomonadaceae</taxon>
        <taxon>Cobetia</taxon>
    </lineage>
</organism>
<accession>A0AAP4TXH1</accession>
<evidence type="ECO:0000256" key="6">
    <source>
        <dbReference type="ARBA" id="ARBA00022989"/>
    </source>
</evidence>
<feature type="region of interest" description="Disordered" evidence="8">
    <location>
        <begin position="1"/>
        <end position="28"/>
    </location>
</feature>
<dbReference type="GO" id="GO:0005886">
    <property type="term" value="C:plasma membrane"/>
    <property type="evidence" value="ECO:0007669"/>
    <property type="project" value="UniProtKB-SubCell"/>
</dbReference>
<evidence type="ECO:0000256" key="8">
    <source>
        <dbReference type="SAM" id="MobiDB-lite"/>
    </source>
</evidence>
<keyword evidence="4" id="KW-1003">Cell membrane</keyword>
<dbReference type="RefSeq" id="WP_303592601.1">
    <property type="nucleotide sequence ID" value="NZ_JAUORK010000001.1"/>
</dbReference>
<dbReference type="InterPro" id="IPR011606">
    <property type="entry name" value="Brnchd-chn_aa_trnsp_permease"/>
</dbReference>
<sequence length="296" mass="32305">MSSPFTASTSHASRDDDDGAGSPHRHPVSSRNLWQQALNQTLPVMFGYIPLGAAFGVLFTQLPLSPWLGLLMSLVILAGAGQFLAVALLGAGAGITEVFVATLLLNSRHLFYGLSLLERFREAGLGKLYLIFGLTDETYSLLASLPRSGERDDPVARRDDQRLMLRITFLNQSWWVLGTLLGLAAGQLSFDSSGIEFALTALFVVLGIEQWFALRERWPFMLGLVVTLAGLWLLPEDQLLLGSIAAACALLLGQYHYQRGKHQPHVTPAPRDDHPPHGKSGACQTEHNQASEHTTP</sequence>
<keyword evidence="5 9" id="KW-0812">Transmembrane</keyword>
<feature type="transmembrane region" description="Helical" evidence="9">
    <location>
        <begin position="240"/>
        <end position="257"/>
    </location>
</feature>
<dbReference type="Pfam" id="PF03591">
    <property type="entry name" value="AzlC"/>
    <property type="match status" value="1"/>
</dbReference>
<feature type="region of interest" description="Disordered" evidence="8">
    <location>
        <begin position="262"/>
        <end position="296"/>
    </location>
</feature>
<feature type="transmembrane region" description="Helical" evidence="9">
    <location>
        <begin position="167"/>
        <end position="188"/>
    </location>
</feature>
<comment type="caution">
    <text evidence="10">The sequence shown here is derived from an EMBL/GenBank/DDBJ whole genome shotgun (WGS) entry which is preliminary data.</text>
</comment>
<evidence type="ECO:0000256" key="5">
    <source>
        <dbReference type="ARBA" id="ARBA00022692"/>
    </source>
</evidence>
<keyword evidence="6 9" id="KW-1133">Transmembrane helix</keyword>
<evidence type="ECO:0000313" key="10">
    <source>
        <dbReference type="EMBL" id="MDO6670741.1"/>
    </source>
</evidence>
<reference evidence="10" key="1">
    <citation type="submission" date="2023-07" db="EMBL/GenBank/DDBJ databases">
        <title>Genome content predicts the carbon catabolic preferences of heterotrophic bacteria.</title>
        <authorList>
            <person name="Gralka M."/>
        </authorList>
    </citation>
    <scope>NUCLEOTIDE SEQUENCE</scope>
    <source>
        <strain evidence="10">C2R13</strain>
    </source>
</reference>
<feature type="transmembrane region" description="Helical" evidence="9">
    <location>
        <begin position="194"/>
        <end position="211"/>
    </location>
</feature>
<feature type="compositionally biased region" description="Polar residues" evidence="8">
    <location>
        <begin position="1"/>
        <end position="11"/>
    </location>
</feature>
<comment type="similarity">
    <text evidence="2">Belongs to the AzlC family.</text>
</comment>
<name>A0AAP4TXH1_9GAMM</name>
<evidence type="ECO:0000256" key="7">
    <source>
        <dbReference type="ARBA" id="ARBA00023136"/>
    </source>
</evidence>
<dbReference type="EMBL" id="JAUORK010000001">
    <property type="protein sequence ID" value="MDO6670741.1"/>
    <property type="molecule type" value="Genomic_DNA"/>
</dbReference>
<gene>
    <name evidence="10" type="ORF">Q4535_01285</name>
</gene>
<dbReference type="Proteomes" id="UP001170481">
    <property type="component" value="Unassembled WGS sequence"/>
</dbReference>
<feature type="compositionally biased region" description="Polar residues" evidence="8">
    <location>
        <begin position="282"/>
        <end position="296"/>
    </location>
</feature>
<evidence type="ECO:0000256" key="2">
    <source>
        <dbReference type="ARBA" id="ARBA00010735"/>
    </source>
</evidence>
<dbReference type="GO" id="GO:1903785">
    <property type="term" value="P:L-valine transmembrane transport"/>
    <property type="evidence" value="ECO:0007669"/>
    <property type="project" value="TreeGrafter"/>
</dbReference>
<evidence type="ECO:0000256" key="3">
    <source>
        <dbReference type="ARBA" id="ARBA00022448"/>
    </source>
</evidence>
<dbReference type="PANTHER" id="PTHR34979">
    <property type="entry name" value="INNER MEMBRANE PROTEIN YGAZ"/>
    <property type="match status" value="1"/>
</dbReference>
<feature type="transmembrane region" description="Helical" evidence="9">
    <location>
        <begin position="218"/>
        <end position="234"/>
    </location>
</feature>
<dbReference type="PANTHER" id="PTHR34979:SF1">
    <property type="entry name" value="INNER MEMBRANE PROTEIN YGAZ"/>
    <property type="match status" value="1"/>
</dbReference>
<evidence type="ECO:0000256" key="1">
    <source>
        <dbReference type="ARBA" id="ARBA00004651"/>
    </source>
</evidence>
<proteinExistence type="inferred from homology"/>